<feature type="domain" description="Mur ligase N-terminal catalytic" evidence="9">
    <location>
        <begin position="42"/>
        <end position="116"/>
    </location>
</feature>
<dbReference type="Pfam" id="PF08245">
    <property type="entry name" value="Mur_ligase_M"/>
    <property type="match status" value="1"/>
</dbReference>
<feature type="binding site" evidence="7">
    <location>
        <begin position="171"/>
        <end position="172"/>
    </location>
    <ligand>
        <name>UDP-N-acetyl-alpha-D-muramoyl-L-alanyl-D-glutamate</name>
        <dbReference type="ChEBI" id="CHEBI:83900"/>
    </ligand>
</feature>
<dbReference type="InterPro" id="IPR013221">
    <property type="entry name" value="Mur_ligase_cen"/>
</dbReference>
<name>A0A5M6IA06_9PROT</name>
<keyword evidence="13" id="KW-1185">Reference proteome</keyword>
<dbReference type="AlphaFoldDB" id="A0A5M6IA06"/>
<dbReference type="OrthoDB" id="9800958at2"/>
<dbReference type="GO" id="GO:0005737">
    <property type="term" value="C:cytoplasm"/>
    <property type="evidence" value="ECO:0007669"/>
    <property type="project" value="UniProtKB-SubCell"/>
</dbReference>
<dbReference type="InterPro" id="IPR005761">
    <property type="entry name" value="UDP-N-AcMur-Glu-dNH2Pim_ligase"/>
</dbReference>
<evidence type="ECO:0000313" key="13">
    <source>
        <dbReference type="Proteomes" id="UP000324065"/>
    </source>
</evidence>
<comment type="caution">
    <text evidence="7">Lacks conserved residue(s) required for the propagation of feature annotation.</text>
</comment>
<evidence type="ECO:0000256" key="3">
    <source>
        <dbReference type="ARBA" id="ARBA00022960"/>
    </source>
</evidence>
<feature type="binding site" evidence="7">
    <location>
        <begin position="426"/>
        <end position="429"/>
    </location>
    <ligand>
        <name>meso-2,6-diaminopimelate</name>
        <dbReference type="ChEBI" id="CHEBI:57791"/>
    </ligand>
</feature>
<dbReference type="Proteomes" id="UP000324065">
    <property type="component" value="Unassembled WGS sequence"/>
</dbReference>
<dbReference type="NCBIfam" id="TIGR01085">
    <property type="entry name" value="murE"/>
    <property type="match status" value="1"/>
</dbReference>
<comment type="function">
    <text evidence="7">Catalyzes the addition of meso-diaminopimelic acid to the nucleotide precursor UDP-N-acetylmuramoyl-L-alanyl-D-glutamate (UMAG) in the biosynthesis of bacterial cell-wall peptidoglycan.</text>
</comment>
<evidence type="ECO:0000259" key="9">
    <source>
        <dbReference type="Pfam" id="PF01225"/>
    </source>
</evidence>
<dbReference type="GO" id="GO:0071555">
    <property type="term" value="P:cell wall organization"/>
    <property type="evidence" value="ECO:0007669"/>
    <property type="project" value="UniProtKB-KW"/>
</dbReference>
<proteinExistence type="inferred from homology"/>
<dbReference type="UniPathway" id="UPA00219"/>
<comment type="cofactor">
    <cofactor evidence="7">
        <name>Mg(2+)</name>
        <dbReference type="ChEBI" id="CHEBI:18420"/>
    </cofactor>
</comment>
<dbReference type="Pfam" id="PF02875">
    <property type="entry name" value="Mur_ligase_C"/>
    <property type="match status" value="1"/>
</dbReference>
<evidence type="ECO:0000256" key="5">
    <source>
        <dbReference type="ARBA" id="ARBA00023306"/>
    </source>
</evidence>
<feature type="binding site" evidence="7">
    <location>
        <position position="206"/>
    </location>
    <ligand>
        <name>UDP-N-acetyl-alpha-D-muramoyl-L-alanyl-D-glutamate</name>
        <dbReference type="ChEBI" id="CHEBI:83900"/>
    </ligand>
</feature>
<keyword evidence="7" id="KW-0460">Magnesium</keyword>
<dbReference type="PANTHER" id="PTHR23135">
    <property type="entry name" value="MUR LIGASE FAMILY MEMBER"/>
    <property type="match status" value="1"/>
</dbReference>
<keyword evidence="4 7" id="KW-0573">Peptidoglycan synthesis</keyword>
<keyword evidence="2 7" id="KW-0132">Cell division</keyword>
<comment type="caution">
    <text evidence="12">The sequence shown here is derived from an EMBL/GenBank/DDBJ whole genome shotgun (WGS) entry which is preliminary data.</text>
</comment>
<evidence type="ECO:0000259" key="10">
    <source>
        <dbReference type="Pfam" id="PF02875"/>
    </source>
</evidence>
<dbReference type="GO" id="GO:0000287">
    <property type="term" value="F:magnesium ion binding"/>
    <property type="evidence" value="ECO:0007669"/>
    <property type="project" value="UniProtKB-UniRule"/>
</dbReference>
<evidence type="ECO:0000256" key="6">
    <source>
        <dbReference type="ARBA" id="ARBA00023316"/>
    </source>
</evidence>
<protein>
    <recommendedName>
        <fullName evidence="7">UDP-N-acetylmuramoyl-L-alanyl-D-glutamate--2,6-diaminopimelate ligase</fullName>
        <ecNumber evidence="7">6.3.2.13</ecNumber>
    </recommendedName>
    <alternativeName>
        <fullName evidence="7">Meso-A2pm-adding enzyme</fullName>
    </alternativeName>
    <alternativeName>
        <fullName evidence="7">Meso-diaminopimelate-adding enzyme</fullName>
    </alternativeName>
    <alternativeName>
        <fullName evidence="7">UDP-MurNAc-L-Ala-D-Glu:meso-diaminopimelate ligase</fullName>
    </alternativeName>
    <alternativeName>
        <fullName evidence="7">UDP-MurNAc-tripeptide synthetase</fullName>
    </alternativeName>
    <alternativeName>
        <fullName evidence="7">UDP-N-acetylmuramyl-tripeptide synthetase</fullName>
    </alternativeName>
</protein>
<evidence type="ECO:0000256" key="1">
    <source>
        <dbReference type="ARBA" id="ARBA00005898"/>
    </source>
</evidence>
<dbReference type="EC" id="6.3.2.13" evidence="7"/>
<comment type="catalytic activity">
    <reaction evidence="7">
        <text>UDP-N-acetyl-alpha-D-muramoyl-L-alanyl-D-glutamate + meso-2,6-diaminopimelate + ATP = UDP-N-acetyl-alpha-D-muramoyl-L-alanyl-gamma-D-glutamyl-meso-2,6-diaminopimelate + ADP + phosphate + H(+)</text>
        <dbReference type="Rhea" id="RHEA:23676"/>
        <dbReference type="ChEBI" id="CHEBI:15378"/>
        <dbReference type="ChEBI" id="CHEBI:30616"/>
        <dbReference type="ChEBI" id="CHEBI:43474"/>
        <dbReference type="ChEBI" id="CHEBI:57791"/>
        <dbReference type="ChEBI" id="CHEBI:83900"/>
        <dbReference type="ChEBI" id="CHEBI:83905"/>
        <dbReference type="ChEBI" id="CHEBI:456216"/>
        <dbReference type="EC" id="6.3.2.13"/>
    </reaction>
</comment>
<feature type="binding site" evidence="7">
    <location>
        <position position="402"/>
    </location>
    <ligand>
        <name>meso-2,6-diaminopimelate</name>
        <dbReference type="ChEBI" id="CHEBI:57791"/>
    </ligand>
</feature>
<dbReference type="Gene3D" id="3.90.190.20">
    <property type="entry name" value="Mur ligase, C-terminal domain"/>
    <property type="match status" value="1"/>
</dbReference>
<gene>
    <name evidence="7" type="primary">murE</name>
    <name evidence="12" type="ORF">F1188_15255</name>
</gene>
<dbReference type="GO" id="GO:0008765">
    <property type="term" value="F:UDP-N-acetylmuramoylalanyl-D-glutamate-2,6-diaminopimelate ligase activity"/>
    <property type="evidence" value="ECO:0007669"/>
    <property type="project" value="UniProtKB-UniRule"/>
</dbReference>
<keyword evidence="7" id="KW-0547">Nucleotide-binding</keyword>
<dbReference type="GO" id="GO:0051301">
    <property type="term" value="P:cell division"/>
    <property type="evidence" value="ECO:0007669"/>
    <property type="project" value="UniProtKB-KW"/>
</dbReference>
<keyword evidence="7" id="KW-0963">Cytoplasm</keyword>
<dbReference type="GO" id="GO:0008360">
    <property type="term" value="P:regulation of cell shape"/>
    <property type="evidence" value="ECO:0007669"/>
    <property type="project" value="UniProtKB-KW"/>
</dbReference>
<dbReference type="InterPro" id="IPR036615">
    <property type="entry name" value="Mur_ligase_C_dom_sf"/>
</dbReference>
<evidence type="ECO:0000256" key="7">
    <source>
        <dbReference type="HAMAP-Rule" id="MF_00208"/>
    </source>
</evidence>
<comment type="PTM">
    <text evidence="7">Carboxylation is probably crucial for Mg(2+) binding and, consequently, for the gamma-phosphate positioning of ATP.</text>
</comment>
<dbReference type="InterPro" id="IPR004101">
    <property type="entry name" value="Mur_ligase_C"/>
</dbReference>
<dbReference type="SUPFAM" id="SSF63418">
    <property type="entry name" value="MurE/MurF N-terminal domain"/>
    <property type="match status" value="1"/>
</dbReference>
<feature type="binding site" evidence="7">
    <location>
        <position position="474"/>
    </location>
    <ligand>
        <name>meso-2,6-diaminopimelate</name>
        <dbReference type="ChEBI" id="CHEBI:57791"/>
    </ligand>
</feature>
<feature type="domain" description="Mur ligase central" evidence="11">
    <location>
        <begin position="127"/>
        <end position="329"/>
    </location>
</feature>
<feature type="domain" description="Mur ligase C-terminal" evidence="10">
    <location>
        <begin position="352"/>
        <end position="476"/>
    </location>
</feature>
<dbReference type="NCBIfam" id="NF001124">
    <property type="entry name" value="PRK00139.1-2"/>
    <property type="match status" value="1"/>
</dbReference>
<dbReference type="EMBL" id="VWPJ01000016">
    <property type="protein sequence ID" value="KAA5604569.1"/>
    <property type="molecule type" value="Genomic_DNA"/>
</dbReference>
<evidence type="ECO:0000256" key="8">
    <source>
        <dbReference type="RuleBase" id="RU004135"/>
    </source>
</evidence>
<comment type="pathway">
    <text evidence="7 8">Cell wall biogenesis; peptidoglycan biosynthesis.</text>
</comment>
<evidence type="ECO:0000259" key="11">
    <source>
        <dbReference type="Pfam" id="PF08245"/>
    </source>
</evidence>
<keyword evidence="6 7" id="KW-0961">Cell wall biogenesis/degradation</keyword>
<dbReference type="Gene3D" id="3.40.1190.10">
    <property type="entry name" value="Mur-like, catalytic domain"/>
    <property type="match status" value="1"/>
</dbReference>
<accession>A0A5M6IA06</accession>
<dbReference type="InterPro" id="IPR000713">
    <property type="entry name" value="Mur_ligase_N"/>
</dbReference>
<feature type="binding site" evidence="7">
    <location>
        <position position="50"/>
    </location>
    <ligand>
        <name>UDP-N-acetyl-alpha-D-muramoyl-L-alanyl-D-glutamate</name>
        <dbReference type="ChEBI" id="CHEBI:83900"/>
    </ligand>
</feature>
<keyword evidence="5 7" id="KW-0131">Cell cycle</keyword>
<dbReference type="InterPro" id="IPR036565">
    <property type="entry name" value="Mur-like_cat_sf"/>
</dbReference>
<dbReference type="Gene3D" id="3.40.1390.10">
    <property type="entry name" value="MurE/MurF, N-terminal domain"/>
    <property type="match status" value="1"/>
</dbReference>
<evidence type="ECO:0000256" key="4">
    <source>
        <dbReference type="ARBA" id="ARBA00022984"/>
    </source>
</evidence>
<feature type="binding site" evidence="7">
    <location>
        <position position="204"/>
    </location>
    <ligand>
        <name>UDP-N-acetyl-alpha-D-muramoyl-L-alanyl-D-glutamate</name>
        <dbReference type="ChEBI" id="CHEBI:83900"/>
    </ligand>
</feature>
<organism evidence="12 13">
    <name type="scientific">Roseospira marina</name>
    <dbReference type="NCBI Taxonomy" id="140057"/>
    <lineage>
        <taxon>Bacteria</taxon>
        <taxon>Pseudomonadati</taxon>
        <taxon>Pseudomonadota</taxon>
        <taxon>Alphaproteobacteria</taxon>
        <taxon>Rhodospirillales</taxon>
        <taxon>Rhodospirillaceae</taxon>
        <taxon>Roseospira</taxon>
    </lineage>
</organism>
<dbReference type="SUPFAM" id="SSF53623">
    <property type="entry name" value="MurD-like peptide ligases, catalytic domain"/>
    <property type="match status" value="1"/>
</dbReference>
<keyword evidence="3 7" id="KW-0133">Cell shape</keyword>
<feature type="binding site" evidence="7">
    <location>
        <begin position="129"/>
        <end position="135"/>
    </location>
    <ligand>
        <name>ATP</name>
        <dbReference type="ChEBI" id="CHEBI:30616"/>
    </ligand>
</feature>
<keyword evidence="7 12" id="KW-0436">Ligase</keyword>
<dbReference type="PANTHER" id="PTHR23135:SF4">
    <property type="entry name" value="UDP-N-ACETYLMURAMOYL-L-ALANYL-D-GLUTAMATE--2,6-DIAMINOPIMELATE LIGASE MURE HOMOLOG, CHLOROPLASTIC"/>
    <property type="match status" value="1"/>
</dbReference>
<keyword evidence="7" id="KW-0067">ATP-binding</keyword>
<evidence type="ECO:0000313" key="12">
    <source>
        <dbReference type="EMBL" id="KAA5604569.1"/>
    </source>
</evidence>
<evidence type="ECO:0000256" key="2">
    <source>
        <dbReference type="ARBA" id="ARBA00022618"/>
    </source>
</evidence>
<feature type="binding site" evidence="7">
    <location>
        <position position="198"/>
    </location>
    <ligand>
        <name>UDP-N-acetyl-alpha-D-muramoyl-L-alanyl-D-glutamate</name>
        <dbReference type="ChEBI" id="CHEBI:83900"/>
    </ligand>
</feature>
<sequence length="510" mass="52669">MRAVQFTDLLAAGEIDDIMIGDAPSSAEALADDRALAAFGPEIRGLTADSRAVAPGFLFAALPGARADGRAFIPEALARGAVAVLAAEGTPPLEGPARLVTSANPRRAFARLAARFHGRQPRTVVAVTGTNGKTSTARFAAGLWRALGCAGGSLGTLGAEAPGYARAGSLTTPDPVLLHEILAAMADAGCDRLAMEASSHGLDQYRLDGVRLAAAAFTNLTHDHLDYHGSMAAYRAAKTRLFTQVMPPNGVAVLNADSAEAEDLDALCRACGHRAITYGRAGGDLRLEGARPTPDGQDLRLIVYGQRVTAHLPVPGEFQALNALAALGLVIGTGAEPRRAVAALETLAGVPGRMQKVAALANGAPVYVDYAHTPDALETVLKGLRPHAHGRLVCVFGCGGDRDRTKRPEMGEVVARLADVAIVTDDNPRTEDPAAIRAAILAACPGGIEIGDRGAAIRAGVDQLGPDDLLLVAGKGHEPGQTVGTTVLPFDDSAQSRAAVAERDQRKAPA</sequence>
<dbReference type="GO" id="GO:0009252">
    <property type="term" value="P:peptidoglycan biosynthetic process"/>
    <property type="evidence" value="ECO:0007669"/>
    <property type="project" value="UniProtKB-UniRule"/>
</dbReference>
<dbReference type="InterPro" id="IPR035911">
    <property type="entry name" value="MurE/MurF_N"/>
</dbReference>
<dbReference type="NCBIfam" id="NF001126">
    <property type="entry name" value="PRK00139.1-4"/>
    <property type="match status" value="1"/>
</dbReference>
<dbReference type="HAMAP" id="MF_00208">
    <property type="entry name" value="MurE"/>
    <property type="match status" value="1"/>
</dbReference>
<feature type="modified residue" description="N6-carboxylysine" evidence="7">
    <location>
        <position position="238"/>
    </location>
</feature>
<dbReference type="SUPFAM" id="SSF53244">
    <property type="entry name" value="MurD-like peptide ligases, peptide-binding domain"/>
    <property type="match status" value="1"/>
</dbReference>
<dbReference type="GO" id="GO:0005524">
    <property type="term" value="F:ATP binding"/>
    <property type="evidence" value="ECO:0007669"/>
    <property type="project" value="UniProtKB-UniRule"/>
</dbReference>
<feature type="binding site" evidence="7">
    <location>
        <position position="478"/>
    </location>
    <ligand>
        <name>meso-2,6-diaminopimelate</name>
        <dbReference type="ChEBI" id="CHEBI:57791"/>
    </ligand>
</feature>
<reference evidence="12 13" key="1">
    <citation type="submission" date="2019-09" db="EMBL/GenBank/DDBJ databases">
        <title>Genome sequence of Roseospira marina, one of the more divergent members of the non-sulfur purple photosynthetic bacterial family, the Rhodospirillaceae.</title>
        <authorList>
            <person name="Meyer T."/>
            <person name="Kyndt J."/>
        </authorList>
    </citation>
    <scope>NUCLEOTIDE SEQUENCE [LARGE SCALE GENOMIC DNA]</scope>
    <source>
        <strain evidence="12 13">DSM 15113</strain>
    </source>
</reference>
<feature type="short sequence motif" description="Meso-diaminopimelate recognition motif" evidence="7">
    <location>
        <begin position="426"/>
        <end position="429"/>
    </location>
</feature>
<comment type="similarity">
    <text evidence="1 7">Belongs to the MurCDEF family. MurE subfamily.</text>
</comment>
<comment type="subcellular location">
    <subcellularLocation>
        <location evidence="7 8">Cytoplasm</location>
    </subcellularLocation>
</comment>
<dbReference type="Pfam" id="PF01225">
    <property type="entry name" value="Mur_ligase"/>
    <property type="match status" value="1"/>
</dbReference>